<keyword evidence="2" id="KW-1185">Reference proteome</keyword>
<reference evidence="1 2" key="1">
    <citation type="submission" date="2017-09" db="EMBL/GenBank/DDBJ databases">
        <title>Sphingomonas ginsenosidimutans KACC 14949, whole genome shotgun sequence.</title>
        <authorList>
            <person name="Feng G."/>
            <person name="Zhu H."/>
        </authorList>
    </citation>
    <scope>NUCLEOTIDE SEQUENCE [LARGE SCALE GENOMIC DNA]</scope>
    <source>
        <strain evidence="1 2">KACC 14949</strain>
    </source>
</reference>
<dbReference type="Gene3D" id="3.90.1720.10">
    <property type="entry name" value="endopeptidase domain like (from Nostoc punctiforme)"/>
    <property type="match status" value="1"/>
</dbReference>
<dbReference type="EMBL" id="NWVD01000002">
    <property type="protein sequence ID" value="PCG09641.1"/>
    <property type="molecule type" value="Genomic_DNA"/>
</dbReference>
<dbReference type="InterPro" id="IPR013423">
    <property type="entry name" value="CHP02594"/>
</dbReference>
<comment type="caution">
    <text evidence="1">The sequence shown here is derived from an EMBL/GenBank/DDBJ whole genome shotgun (WGS) entry which is preliminary data.</text>
</comment>
<gene>
    <name evidence="1" type="ORF">COA17_07210</name>
</gene>
<dbReference type="RefSeq" id="WP_096611249.1">
    <property type="nucleotide sequence ID" value="NZ_NWVD01000002.1"/>
</dbReference>
<evidence type="ECO:0000313" key="2">
    <source>
        <dbReference type="Proteomes" id="UP000218784"/>
    </source>
</evidence>
<dbReference type="Proteomes" id="UP000218784">
    <property type="component" value="Unassembled WGS sequence"/>
</dbReference>
<sequence length="168" mass="17775">MAKEPAWLMAARAKLGTREAPGAANNPTIMGWAKRLGTRVLGMVYNADSVPWCGLFVAQCVSEAGLIPPPIAVRAKAWASWGVPINADSLAPGAVLVFERPGGGHVGFYVGERADAYRVLGGNQGDAVTLAWIGKDRCVARRWPASRPRVGGRVELASNGEPLSRDEA</sequence>
<organism evidence="1 2">
    <name type="scientific">Sphingomonas ginsenosidimutans</name>
    <dbReference type="NCBI Taxonomy" id="862134"/>
    <lineage>
        <taxon>Bacteria</taxon>
        <taxon>Pseudomonadati</taxon>
        <taxon>Pseudomonadota</taxon>
        <taxon>Alphaproteobacteria</taxon>
        <taxon>Sphingomonadales</taxon>
        <taxon>Sphingomonadaceae</taxon>
        <taxon>Sphingomonas</taxon>
    </lineage>
</organism>
<accession>A0A2A4I033</accession>
<protein>
    <submittedName>
        <fullName evidence="1">TIGR02594 family protein</fullName>
    </submittedName>
</protein>
<evidence type="ECO:0000313" key="1">
    <source>
        <dbReference type="EMBL" id="PCG09641.1"/>
    </source>
</evidence>
<dbReference type="AlphaFoldDB" id="A0A2A4I033"/>
<name>A0A2A4I033_9SPHN</name>
<proteinExistence type="predicted"/>
<dbReference type="NCBIfam" id="TIGR02594">
    <property type="entry name" value="TIGR02594 family protein"/>
    <property type="match status" value="1"/>
</dbReference>